<reference evidence="3" key="1">
    <citation type="submission" date="2022-01" db="EMBL/GenBank/DDBJ databases">
        <authorList>
            <person name="King R."/>
        </authorList>
    </citation>
    <scope>NUCLEOTIDE SEQUENCE</scope>
</reference>
<evidence type="ECO:0000313" key="4">
    <source>
        <dbReference type="Proteomes" id="UP001153636"/>
    </source>
</evidence>
<sequence length="896" mass="101497">MKANILQNITLPNEDSDIEVTNGSFSKVLPIGTIRCIIISENNTSDVKPSTSGVLRSTHSCNSTPASRGNNIKVLKQEVFSHIPSSDEEEEDIREVSTLKETFREERDLIVEKTTREYLTKLHTFIKERRIDSPFDDSDVDPDYNPAENSRKSVKQKKTFFEPTSTLSSEKFRDGVQQALGKQVDLYPNAMKNLYTHYGQDINETNAKPTRKRKKESDRRREADKKREVEKKKREEEKKKEETKKTKSEEKEEEKKKAEEEKKKKEDKIKKNKEDAKRITQSVKPVLLKKTNSGASSSSSAPTEENGQNPTPQGTSSSSLTSETGDSKKTDDRMETDEDTTPEGNNDGFTLVERKKRKNPGNESDSESEDIQNRKRTDTKVVPEENSEKTKDTSKPKPPPIILARAGRWFQLRLGLRDREIRYLSTVYRNGELKIWPETEEDYRRMQKYFIEMEDKFHCFTLKEDKPYKAVIRGIPEDTDLSIIKEELVAQGLNPIKDTNRKLVKQVENLNNQVANLTLQVATLLSLLGDYKNNKNKEENPAEDFITEAMATDLPNSDDEFTEVKSRNTRKRGRKTTASGAGNTSSEEDDPAGSNLTPRTGSKSRRCKSPTFSPARDESIVVKDTVSLGASKGFNLPVNGRASEAFKLPLSNTTKPTAKSPREDFPPLPTPKKPIMTQIPIRTTAPPTQAPGGSKSVEAKANANATGSDEPRNLAAEPKQIKIPPVVVESGAKDWPKIRRGLVERGIPFTKAATRNEELKIWPATSDAYRASTKYLDEIKAKYHTYRLEDEKCHKAVLRGLPKETDIKYIIEDLENQGLKPLRVQRMTARRDRQPLPLKDHLGVVNQLKIDKSKKKIKDTMDLLRNSEDARARALKDKAKAEAESEKQKNEINRLT</sequence>
<evidence type="ECO:0000313" key="3">
    <source>
        <dbReference type="EMBL" id="CAH1107886.1"/>
    </source>
</evidence>
<proteinExistence type="predicted"/>
<keyword evidence="1" id="KW-0175">Coiled coil</keyword>
<evidence type="ECO:0000256" key="2">
    <source>
        <dbReference type="SAM" id="MobiDB-lite"/>
    </source>
</evidence>
<evidence type="ECO:0000256" key="1">
    <source>
        <dbReference type="SAM" id="Coils"/>
    </source>
</evidence>
<feature type="region of interest" description="Disordered" evidence="2">
    <location>
        <begin position="47"/>
        <end position="68"/>
    </location>
</feature>
<dbReference type="EMBL" id="OV651815">
    <property type="protein sequence ID" value="CAH1107886.1"/>
    <property type="molecule type" value="Genomic_DNA"/>
</dbReference>
<feature type="compositionally biased region" description="Basic and acidic residues" evidence="2">
    <location>
        <begin position="371"/>
        <end position="395"/>
    </location>
</feature>
<dbReference type="AlphaFoldDB" id="A0A9P0GEG7"/>
<keyword evidence="4" id="KW-1185">Reference proteome</keyword>
<gene>
    <name evidence="3" type="ORF">PSYICH_LOCUS8647</name>
</gene>
<accession>A0A9P0GEG7</accession>
<feature type="coiled-coil region" evidence="1">
    <location>
        <begin position="500"/>
        <end position="527"/>
    </location>
</feature>
<organism evidence="3 4">
    <name type="scientific">Psylliodes chrysocephalus</name>
    <dbReference type="NCBI Taxonomy" id="3402493"/>
    <lineage>
        <taxon>Eukaryota</taxon>
        <taxon>Metazoa</taxon>
        <taxon>Ecdysozoa</taxon>
        <taxon>Arthropoda</taxon>
        <taxon>Hexapoda</taxon>
        <taxon>Insecta</taxon>
        <taxon>Pterygota</taxon>
        <taxon>Neoptera</taxon>
        <taxon>Endopterygota</taxon>
        <taxon>Coleoptera</taxon>
        <taxon>Polyphaga</taxon>
        <taxon>Cucujiformia</taxon>
        <taxon>Chrysomeloidea</taxon>
        <taxon>Chrysomelidae</taxon>
        <taxon>Galerucinae</taxon>
        <taxon>Alticini</taxon>
        <taxon>Psylliodes</taxon>
    </lineage>
</organism>
<protein>
    <submittedName>
        <fullName evidence="3">Uncharacterized protein</fullName>
    </submittedName>
</protein>
<dbReference type="PANTHER" id="PTHR36812:SF9">
    <property type="entry name" value="MYB-LIKE PROTEIN X ISOFORM X1"/>
    <property type="match status" value="1"/>
</dbReference>
<feature type="region of interest" description="Disordered" evidence="2">
    <location>
        <begin position="133"/>
        <end position="157"/>
    </location>
</feature>
<feature type="compositionally biased region" description="Polar residues" evidence="2">
    <location>
        <begin position="302"/>
        <end position="314"/>
    </location>
</feature>
<feature type="compositionally biased region" description="Basic and acidic residues" evidence="2">
    <location>
        <begin position="215"/>
        <end position="278"/>
    </location>
</feature>
<feature type="compositionally biased region" description="Polar residues" evidence="2">
    <location>
        <begin position="576"/>
        <end position="585"/>
    </location>
</feature>
<dbReference type="Proteomes" id="UP001153636">
    <property type="component" value="Chromosome 3"/>
</dbReference>
<feature type="region of interest" description="Disordered" evidence="2">
    <location>
        <begin position="549"/>
        <end position="614"/>
    </location>
</feature>
<name>A0A9P0GEG7_9CUCU</name>
<dbReference type="PANTHER" id="PTHR36812">
    <property type="entry name" value="NEUROFILAMENT TRIPLET M PROTEIN-LIKE PROTEIN"/>
    <property type="match status" value="1"/>
</dbReference>
<feature type="compositionally biased region" description="Low complexity" evidence="2">
    <location>
        <begin position="315"/>
        <end position="324"/>
    </location>
</feature>
<feature type="region of interest" description="Disordered" evidence="2">
    <location>
        <begin position="198"/>
        <end position="400"/>
    </location>
</feature>
<feature type="region of interest" description="Disordered" evidence="2">
    <location>
        <begin position="650"/>
        <end position="713"/>
    </location>
</feature>
<dbReference type="OrthoDB" id="6775828at2759"/>
<feature type="region of interest" description="Disordered" evidence="2">
    <location>
        <begin position="874"/>
        <end position="896"/>
    </location>
</feature>